<accession>A0A0E9SX26</accession>
<sequence length="35" mass="4052">MCFTVILTPSGCLEVRLFSTFLTLSKRRTYRSQPV</sequence>
<proteinExistence type="predicted"/>
<reference evidence="1" key="2">
    <citation type="journal article" date="2015" name="Fish Shellfish Immunol.">
        <title>Early steps in the European eel (Anguilla anguilla)-Vibrio vulnificus interaction in the gills: Role of the RtxA13 toxin.</title>
        <authorList>
            <person name="Callol A."/>
            <person name="Pajuelo D."/>
            <person name="Ebbesson L."/>
            <person name="Teles M."/>
            <person name="MacKenzie S."/>
            <person name="Amaro C."/>
        </authorList>
    </citation>
    <scope>NUCLEOTIDE SEQUENCE</scope>
</reference>
<name>A0A0E9SX26_ANGAN</name>
<dbReference type="AlphaFoldDB" id="A0A0E9SX26"/>
<dbReference type="EMBL" id="GBXM01063479">
    <property type="protein sequence ID" value="JAH45098.1"/>
    <property type="molecule type" value="Transcribed_RNA"/>
</dbReference>
<reference evidence="1" key="1">
    <citation type="submission" date="2014-11" db="EMBL/GenBank/DDBJ databases">
        <authorList>
            <person name="Amaro Gonzalez C."/>
        </authorList>
    </citation>
    <scope>NUCLEOTIDE SEQUENCE</scope>
</reference>
<evidence type="ECO:0000313" key="1">
    <source>
        <dbReference type="EMBL" id="JAH45098.1"/>
    </source>
</evidence>
<organism evidence="1">
    <name type="scientific">Anguilla anguilla</name>
    <name type="common">European freshwater eel</name>
    <name type="synonym">Muraena anguilla</name>
    <dbReference type="NCBI Taxonomy" id="7936"/>
    <lineage>
        <taxon>Eukaryota</taxon>
        <taxon>Metazoa</taxon>
        <taxon>Chordata</taxon>
        <taxon>Craniata</taxon>
        <taxon>Vertebrata</taxon>
        <taxon>Euteleostomi</taxon>
        <taxon>Actinopterygii</taxon>
        <taxon>Neopterygii</taxon>
        <taxon>Teleostei</taxon>
        <taxon>Anguilliformes</taxon>
        <taxon>Anguillidae</taxon>
        <taxon>Anguilla</taxon>
    </lineage>
</organism>
<protein>
    <submittedName>
        <fullName evidence="1">Uncharacterized protein</fullName>
    </submittedName>
</protein>